<proteinExistence type="predicted"/>
<evidence type="ECO:0000259" key="2">
    <source>
        <dbReference type="PROSITE" id="PS50887"/>
    </source>
</evidence>
<dbReference type="RefSeq" id="WP_170077767.1">
    <property type="nucleotide sequence ID" value="NZ_JABAFA010000031.1"/>
</dbReference>
<dbReference type="InterPro" id="IPR000160">
    <property type="entry name" value="GGDEF_dom"/>
</dbReference>
<dbReference type="AlphaFoldDB" id="A0A848B545"/>
<dbReference type="GO" id="GO:0071111">
    <property type="term" value="F:cyclic-guanylate-specific phosphodiesterase activity"/>
    <property type="evidence" value="ECO:0007669"/>
    <property type="project" value="InterPro"/>
</dbReference>
<evidence type="ECO:0000313" key="3">
    <source>
        <dbReference type="EMBL" id="NMD99429.1"/>
    </source>
</evidence>
<feature type="domain" description="EAL" evidence="1">
    <location>
        <begin position="176"/>
        <end position="430"/>
    </location>
</feature>
<dbReference type="PANTHER" id="PTHR33121">
    <property type="entry name" value="CYCLIC DI-GMP PHOSPHODIESTERASE PDEF"/>
    <property type="match status" value="1"/>
</dbReference>
<dbReference type="PROSITE" id="PS50887">
    <property type="entry name" value="GGDEF"/>
    <property type="match status" value="1"/>
</dbReference>
<dbReference type="InterPro" id="IPR029787">
    <property type="entry name" value="Nucleotide_cyclase"/>
</dbReference>
<accession>A0A848B545</accession>
<dbReference type="SMART" id="SM00052">
    <property type="entry name" value="EAL"/>
    <property type="match status" value="1"/>
</dbReference>
<dbReference type="InterPro" id="IPR035919">
    <property type="entry name" value="EAL_sf"/>
</dbReference>
<dbReference type="Pfam" id="PF00563">
    <property type="entry name" value="EAL"/>
    <property type="match status" value="1"/>
</dbReference>
<dbReference type="PANTHER" id="PTHR33121:SF70">
    <property type="entry name" value="SIGNALING PROTEIN YKOW"/>
    <property type="match status" value="1"/>
</dbReference>
<gene>
    <name evidence="3" type="ORF">HF878_08115</name>
</gene>
<dbReference type="Proteomes" id="UP000543804">
    <property type="component" value="Unassembled WGS sequence"/>
</dbReference>
<keyword evidence="4" id="KW-1185">Reference proteome</keyword>
<feature type="domain" description="GGDEF" evidence="2">
    <location>
        <begin position="43"/>
        <end position="167"/>
    </location>
</feature>
<organism evidence="3 4">
    <name type="scientific">Selenomonas bovis</name>
    <dbReference type="NCBI Taxonomy" id="416586"/>
    <lineage>
        <taxon>Bacteria</taxon>
        <taxon>Bacillati</taxon>
        <taxon>Bacillota</taxon>
        <taxon>Negativicutes</taxon>
        <taxon>Selenomonadales</taxon>
        <taxon>Selenomonadaceae</taxon>
        <taxon>Selenomonas</taxon>
    </lineage>
</organism>
<dbReference type="Gene3D" id="3.30.70.270">
    <property type="match status" value="1"/>
</dbReference>
<dbReference type="InterPro" id="IPR043128">
    <property type="entry name" value="Rev_trsase/Diguanyl_cyclase"/>
</dbReference>
<dbReference type="SUPFAM" id="SSF55073">
    <property type="entry name" value="Nucleotide cyclase"/>
    <property type="match status" value="1"/>
</dbReference>
<dbReference type="Gene3D" id="3.20.20.450">
    <property type="entry name" value="EAL domain"/>
    <property type="match status" value="1"/>
</dbReference>
<dbReference type="SMART" id="SM00267">
    <property type="entry name" value="GGDEF"/>
    <property type="match status" value="1"/>
</dbReference>
<evidence type="ECO:0000313" key="4">
    <source>
        <dbReference type="Proteomes" id="UP000543804"/>
    </source>
</evidence>
<sequence length="732" mass="83700">MERETGRKLSLPLAFCQERRDELTGLSTMTAFMEQAGKEIQVGGAAFLYFNMENFRLVNQRYGFQAGNQLLIHIAQVLSDIFGAVPMARLNDDRFVVMTRAAHVALEVERARTAIYEAEPRLSLVVKVGVYEPEAGVEDIALILDRAKLACDSIKGMYDRDIAWFDPSMEEALNLRTYLVTHFYEALEKGWIEVYYQPEVRALTREICGFEALARWRDPERGLISPGVFVPVLEDAHLIDRLDLYVLQRVCEDLQHIRREGLDVTHISVNLSRVDFQLNDMLQEVEIICRAHGVPREFLHIEITESALNENDAFLKQEIARLRAQGFELWMDDFGSGYSSLNNLKDFQFDMLKIDMAFLRDFETKPQSRVILSAVVDMAKKLGLHTLAEGVETEEQYAFLKSIGCEVLQGYLFSPPVPLAEILPILRREEGQLQLEDFRAAAFFDAVGAVNVLSTQPLLPPEEAQRAHPLAIGILSIHHGEAKLLYCSKELMRQLRESGFASPEEAMATYHRCTEAGCELGNARFWELVARCRRTRRVESTENVMNGNIFSIVMRRIMVDEARDRAAYVYQLFNLSRFGIGHQVRAVDVATRHLLQIYTRIDLFTSDGQSENLIVDTTQQRVMDLDSLSEESVRRYAQMYIVPEDRERFIRFYDTTTVLARARHAHNDHVTAIFYVRDESTTEAQPQMFIIVPFRLEGKWCYLSCVRRIDNFDATASSVPPFVGGGGRIGRK</sequence>
<dbReference type="PROSITE" id="PS50883">
    <property type="entry name" value="EAL"/>
    <property type="match status" value="1"/>
</dbReference>
<dbReference type="EMBL" id="JABAFA010000031">
    <property type="protein sequence ID" value="NMD99429.1"/>
    <property type="molecule type" value="Genomic_DNA"/>
</dbReference>
<dbReference type="CDD" id="cd01948">
    <property type="entry name" value="EAL"/>
    <property type="match status" value="1"/>
</dbReference>
<dbReference type="InterPro" id="IPR050706">
    <property type="entry name" value="Cyclic-di-GMP_PDE-like"/>
</dbReference>
<dbReference type="InterPro" id="IPR001633">
    <property type="entry name" value="EAL_dom"/>
</dbReference>
<comment type="caution">
    <text evidence="3">The sequence shown here is derived from an EMBL/GenBank/DDBJ whole genome shotgun (WGS) entry which is preliminary data.</text>
</comment>
<dbReference type="SUPFAM" id="SSF141868">
    <property type="entry name" value="EAL domain-like"/>
    <property type="match status" value="1"/>
</dbReference>
<protein>
    <submittedName>
        <fullName evidence="3">EAL domain-containing protein</fullName>
    </submittedName>
</protein>
<reference evidence="3 4" key="1">
    <citation type="submission" date="2020-04" db="EMBL/GenBank/DDBJ databases">
        <authorList>
            <person name="Hitch T.C.A."/>
            <person name="Wylensek D."/>
            <person name="Clavel T."/>
        </authorList>
    </citation>
    <scope>NUCLEOTIDE SEQUENCE [LARGE SCALE GENOMIC DNA]</scope>
    <source>
        <strain evidence="3 4">PG-130-P53-12</strain>
    </source>
</reference>
<dbReference type="Pfam" id="PF00990">
    <property type="entry name" value="GGDEF"/>
    <property type="match status" value="1"/>
</dbReference>
<name>A0A848B545_9FIRM</name>
<evidence type="ECO:0000259" key="1">
    <source>
        <dbReference type="PROSITE" id="PS50883"/>
    </source>
</evidence>